<evidence type="ECO:0000313" key="4">
    <source>
        <dbReference type="Proteomes" id="UP001164803"/>
    </source>
</evidence>
<evidence type="ECO:0000313" key="3">
    <source>
        <dbReference type="EMBL" id="WAH39036.1"/>
    </source>
</evidence>
<sequence>MGKGKVVFLLGLSIISLGFMGAFGGYVLFQFQQKESTKLPSNTKANSQLSEVPTKSKTTIQEVHSGNSVSNSKSTNENSGQTSNKANGSSVTQEIGKANTVNNGTTQSRSSTVTDRADQASKMSGTVISPQISQEASQSVKALNLILIDVNYETATNNQGNGLQYDGQKLALLKEEVQGWSVNSYADSKVKSDMLSAISYLSKSISVEAKEFQSAPNVSLSNESQNDLSASANELNKVLADLSTS</sequence>
<keyword evidence="4" id="KW-1185">Reference proteome</keyword>
<accession>A0ABY6Z9V3</accession>
<feature type="compositionally biased region" description="Polar residues" evidence="1">
    <location>
        <begin position="37"/>
        <end position="114"/>
    </location>
</feature>
<reference evidence="3" key="1">
    <citation type="submission" date="2022-08" db="EMBL/GenBank/DDBJ databases">
        <title>Alicyclobacillus dauci DSM2870, complete genome.</title>
        <authorList>
            <person name="Wang Q."/>
            <person name="Cai R."/>
            <person name="Wang Z."/>
        </authorList>
    </citation>
    <scope>NUCLEOTIDE SEQUENCE</scope>
    <source>
        <strain evidence="3">DSM 28700</strain>
    </source>
</reference>
<dbReference type="Proteomes" id="UP001164803">
    <property type="component" value="Chromosome"/>
</dbReference>
<keyword evidence="2" id="KW-1133">Transmembrane helix</keyword>
<evidence type="ECO:0000256" key="2">
    <source>
        <dbReference type="SAM" id="Phobius"/>
    </source>
</evidence>
<feature type="transmembrane region" description="Helical" evidence="2">
    <location>
        <begin position="6"/>
        <end position="29"/>
    </location>
</feature>
<keyword evidence="2" id="KW-0812">Transmembrane</keyword>
<organism evidence="3 4">
    <name type="scientific">Alicyclobacillus dauci</name>
    <dbReference type="NCBI Taxonomy" id="1475485"/>
    <lineage>
        <taxon>Bacteria</taxon>
        <taxon>Bacillati</taxon>
        <taxon>Bacillota</taxon>
        <taxon>Bacilli</taxon>
        <taxon>Bacillales</taxon>
        <taxon>Alicyclobacillaceae</taxon>
        <taxon>Alicyclobacillus</taxon>
    </lineage>
</organism>
<dbReference type="EMBL" id="CP104064">
    <property type="protein sequence ID" value="WAH39036.1"/>
    <property type="molecule type" value="Genomic_DNA"/>
</dbReference>
<evidence type="ECO:0000256" key="1">
    <source>
        <dbReference type="SAM" id="MobiDB-lite"/>
    </source>
</evidence>
<name>A0ABY6Z9V3_9BACL</name>
<feature type="region of interest" description="Disordered" evidence="1">
    <location>
        <begin position="37"/>
        <end position="119"/>
    </location>
</feature>
<protein>
    <recommendedName>
        <fullName evidence="5">Signal peptide containing protein</fullName>
    </recommendedName>
</protein>
<gene>
    <name evidence="3" type="ORF">NZD86_11420</name>
</gene>
<proteinExistence type="predicted"/>
<keyword evidence="2" id="KW-0472">Membrane</keyword>
<evidence type="ECO:0008006" key="5">
    <source>
        <dbReference type="Google" id="ProtNLM"/>
    </source>
</evidence>
<dbReference type="RefSeq" id="WP_268046682.1">
    <property type="nucleotide sequence ID" value="NZ_CP104064.1"/>
</dbReference>